<dbReference type="PANTHER" id="PTHR34295:SF1">
    <property type="entry name" value="BIOTIN TRANSPORTER BIOY"/>
    <property type="match status" value="1"/>
</dbReference>
<keyword evidence="1 2" id="KW-0472">Membrane</keyword>
<keyword evidence="4" id="KW-1185">Reference proteome</keyword>
<dbReference type="GO" id="GO:0005886">
    <property type="term" value="C:plasma membrane"/>
    <property type="evidence" value="ECO:0007669"/>
    <property type="project" value="UniProtKB-SubCell"/>
</dbReference>
<sequence>MAREETASIDLVDAETVRQLSAAVMLAALTAVLAQFSIDLPGGVPFSFQPFGVFVAGLLLGPVWGGFSISLYVIVGLAGAPVYSNAAAGLGYVLGPTGGFLAGFVVAVVVIGAVAHRSLTPTPISSLSVIPTAIALLAGLVVIYLIGLPWLATVNGWTLTRAASFMAPFVVGDLLKTAMTTGVVAGGTGLLADRR</sequence>
<accession>A0A3A6Q2N4</accession>
<protein>
    <submittedName>
        <fullName evidence="3">Biotin transporter BioY</fullName>
    </submittedName>
</protein>
<dbReference type="GO" id="GO:0015225">
    <property type="term" value="F:biotin transmembrane transporter activity"/>
    <property type="evidence" value="ECO:0007669"/>
    <property type="project" value="UniProtKB-UniRule"/>
</dbReference>
<dbReference type="Pfam" id="PF02632">
    <property type="entry name" value="BioY"/>
    <property type="match status" value="1"/>
</dbReference>
<dbReference type="AlphaFoldDB" id="A0A3A6Q2N4"/>
<dbReference type="RefSeq" id="WP_120085979.1">
    <property type="nucleotide sequence ID" value="NZ_QMDW01000025.1"/>
</dbReference>
<feature type="transmembrane region" description="Helical" evidence="2">
    <location>
        <begin position="90"/>
        <end position="115"/>
    </location>
</feature>
<dbReference type="OrthoDB" id="50443at2157"/>
<dbReference type="InterPro" id="IPR003784">
    <property type="entry name" value="BioY"/>
</dbReference>
<feature type="transmembrane region" description="Helical" evidence="2">
    <location>
        <begin position="20"/>
        <end position="38"/>
    </location>
</feature>
<name>A0A3A6Q2N4_9EURY</name>
<dbReference type="Gene3D" id="1.10.1760.20">
    <property type="match status" value="1"/>
</dbReference>
<comment type="similarity">
    <text evidence="1">Belongs to the BioY family.</text>
</comment>
<dbReference type="Proteomes" id="UP000281564">
    <property type="component" value="Unassembled WGS sequence"/>
</dbReference>
<evidence type="ECO:0000256" key="1">
    <source>
        <dbReference type="PIRNR" id="PIRNR016661"/>
    </source>
</evidence>
<organism evidence="3 4">
    <name type="scientific">Halonotius pteroides</name>
    <dbReference type="NCBI Taxonomy" id="268735"/>
    <lineage>
        <taxon>Archaea</taxon>
        <taxon>Methanobacteriati</taxon>
        <taxon>Methanobacteriota</taxon>
        <taxon>Stenosarchaea group</taxon>
        <taxon>Halobacteria</taxon>
        <taxon>Halobacteriales</taxon>
        <taxon>Haloferacaceae</taxon>
        <taxon>Halonotius</taxon>
    </lineage>
</organism>
<keyword evidence="2" id="KW-0812">Transmembrane</keyword>
<comment type="subcellular location">
    <subcellularLocation>
        <location evidence="1">Cell membrane</location>
        <topology evidence="1">Multi-pass membrane protein</topology>
    </subcellularLocation>
</comment>
<evidence type="ECO:0000313" key="3">
    <source>
        <dbReference type="EMBL" id="RJX48154.1"/>
    </source>
</evidence>
<evidence type="ECO:0000256" key="2">
    <source>
        <dbReference type="SAM" id="Phobius"/>
    </source>
</evidence>
<keyword evidence="1" id="KW-1003">Cell membrane</keyword>
<reference evidence="3 4" key="1">
    <citation type="submission" date="2018-06" db="EMBL/GenBank/DDBJ databases">
        <title>Halonotius sp. F13-13 a new haloarchaeeon isolated from a solar saltern from Isla Cristina, Huelva, Spain.</title>
        <authorList>
            <person name="Duran-Viseras A."/>
            <person name="Sanchez-Porro C."/>
            <person name="Ventosa A."/>
        </authorList>
    </citation>
    <scope>NUCLEOTIDE SEQUENCE [LARGE SCALE GENOMIC DNA]</scope>
    <source>
        <strain evidence="3 4">CECT 7525</strain>
    </source>
</reference>
<keyword evidence="1" id="KW-0813">Transport</keyword>
<dbReference type="PIRSF" id="PIRSF016661">
    <property type="entry name" value="BioY"/>
    <property type="match status" value="1"/>
</dbReference>
<gene>
    <name evidence="3" type="ORF">DP106_13040</name>
</gene>
<feature type="transmembrane region" description="Helical" evidence="2">
    <location>
        <begin position="127"/>
        <end position="146"/>
    </location>
</feature>
<dbReference type="PANTHER" id="PTHR34295">
    <property type="entry name" value="BIOTIN TRANSPORTER BIOY"/>
    <property type="match status" value="1"/>
</dbReference>
<proteinExistence type="inferred from homology"/>
<keyword evidence="2" id="KW-1133">Transmembrane helix</keyword>
<comment type="caution">
    <text evidence="3">The sequence shown here is derived from an EMBL/GenBank/DDBJ whole genome shotgun (WGS) entry which is preliminary data.</text>
</comment>
<dbReference type="EMBL" id="QMDW01000025">
    <property type="protein sequence ID" value="RJX48154.1"/>
    <property type="molecule type" value="Genomic_DNA"/>
</dbReference>
<feature type="transmembrane region" description="Helical" evidence="2">
    <location>
        <begin position="50"/>
        <end position="78"/>
    </location>
</feature>
<evidence type="ECO:0000313" key="4">
    <source>
        <dbReference type="Proteomes" id="UP000281564"/>
    </source>
</evidence>